<dbReference type="GO" id="GO:0000976">
    <property type="term" value="F:transcription cis-regulatory region binding"/>
    <property type="evidence" value="ECO:0007669"/>
    <property type="project" value="TreeGrafter"/>
</dbReference>
<evidence type="ECO:0000256" key="3">
    <source>
        <dbReference type="ARBA" id="ARBA00023163"/>
    </source>
</evidence>
<evidence type="ECO:0000259" key="5">
    <source>
        <dbReference type="PROSITE" id="PS50977"/>
    </source>
</evidence>
<dbReference type="AlphaFoldDB" id="A0A4V1EHA4"/>
<dbReference type="InterPro" id="IPR001647">
    <property type="entry name" value="HTH_TetR"/>
</dbReference>
<reference evidence="6 7" key="1">
    <citation type="submission" date="2019-05" db="EMBL/GenBank/DDBJ databases">
        <title>Burkholderia sp. DHOD12, isolated from subtropical forest soil.</title>
        <authorList>
            <person name="Gao Z.-H."/>
            <person name="Qiu L.-H."/>
        </authorList>
    </citation>
    <scope>NUCLEOTIDE SEQUENCE [LARGE SCALE GENOMIC DNA]</scope>
    <source>
        <strain evidence="6 7">DHOD12</strain>
    </source>
</reference>
<feature type="domain" description="HTH tetR-type" evidence="5">
    <location>
        <begin position="19"/>
        <end position="79"/>
    </location>
</feature>
<dbReference type="InterPro" id="IPR036271">
    <property type="entry name" value="Tet_transcr_reg_TetR-rel_C_sf"/>
</dbReference>
<evidence type="ECO:0000256" key="4">
    <source>
        <dbReference type="PROSITE-ProRule" id="PRU00335"/>
    </source>
</evidence>
<keyword evidence="2 4" id="KW-0238">DNA-binding</keyword>
<dbReference type="Pfam" id="PF09209">
    <property type="entry name" value="CecR_C"/>
    <property type="match status" value="1"/>
</dbReference>
<keyword evidence="7" id="KW-1185">Reference proteome</keyword>
<dbReference type="RefSeq" id="WP_137332405.1">
    <property type="nucleotide sequence ID" value="NZ_CP040077.1"/>
</dbReference>
<dbReference type="SUPFAM" id="SSF48498">
    <property type="entry name" value="Tetracyclin repressor-like, C-terminal domain"/>
    <property type="match status" value="1"/>
</dbReference>
<dbReference type="Pfam" id="PF00440">
    <property type="entry name" value="TetR_N"/>
    <property type="match status" value="1"/>
</dbReference>
<dbReference type="Gene3D" id="1.10.357.10">
    <property type="entry name" value="Tetracycline Repressor, domain 2"/>
    <property type="match status" value="1"/>
</dbReference>
<dbReference type="GO" id="GO:0003700">
    <property type="term" value="F:DNA-binding transcription factor activity"/>
    <property type="evidence" value="ECO:0007669"/>
    <property type="project" value="TreeGrafter"/>
</dbReference>
<dbReference type="PRINTS" id="PR00455">
    <property type="entry name" value="HTHTETR"/>
</dbReference>
<keyword evidence="3" id="KW-0804">Transcription</keyword>
<dbReference type="EMBL" id="CP040077">
    <property type="protein sequence ID" value="QCP49580.1"/>
    <property type="molecule type" value="Genomic_DNA"/>
</dbReference>
<dbReference type="InterPro" id="IPR050109">
    <property type="entry name" value="HTH-type_TetR-like_transc_reg"/>
</dbReference>
<keyword evidence="1" id="KW-0805">Transcription regulation</keyword>
<evidence type="ECO:0000313" key="7">
    <source>
        <dbReference type="Proteomes" id="UP000298656"/>
    </source>
</evidence>
<evidence type="ECO:0000256" key="2">
    <source>
        <dbReference type="ARBA" id="ARBA00023125"/>
    </source>
</evidence>
<gene>
    <name evidence="6" type="ORF">FAZ95_10590</name>
</gene>
<dbReference type="Gene3D" id="1.10.10.60">
    <property type="entry name" value="Homeodomain-like"/>
    <property type="match status" value="1"/>
</dbReference>
<dbReference type="KEGG" id="tvl:FAZ95_10590"/>
<dbReference type="InterPro" id="IPR015292">
    <property type="entry name" value="Tscrpt_reg_YbiH_C"/>
</dbReference>
<organism evidence="6 7">
    <name type="scientific">Trinickia violacea</name>
    <dbReference type="NCBI Taxonomy" id="2571746"/>
    <lineage>
        <taxon>Bacteria</taxon>
        <taxon>Pseudomonadati</taxon>
        <taxon>Pseudomonadota</taxon>
        <taxon>Betaproteobacteria</taxon>
        <taxon>Burkholderiales</taxon>
        <taxon>Burkholderiaceae</taxon>
        <taxon>Trinickia</taxon>
    </lineage>
</organism>
<dbReference type="Proteomes" id="UP000298656">
    <property type="component" value="Chromosome 1"/>
</dbReference>
<evidence type="ECO:0000256" key="1">
    <source>
        <dbReference type="ARBA" id="ARBA00023015"/>
    </source>
</evidence>
<dbReference type="PANTHER" id="PTHR30055:SF234">
    <property type="entry name" value="HTH-TYPE TRANSCRIPTIONAL REGULATOR BETI"/>
    <property type="match status" value="1"/>
</dbReference>
<dbReference type="SUPFAM" id="SSF46689">
    <property type="entry name" value="Homeodomain-like"/>
    <property type="match status" value="1"/>
</dbReference>
<feature type="DNA-binding region" description="H-T-H motif" evidence="4">
    <location>
        <begin position="42"/>
        <end position="61"/>
    </location>
</feature>
<accession>A0A4V1EHA4</accession>
<dbReference type="PANTHER" id="PTHR30055">
    <property type="entry name" value="HTH-TYPE TRANSCRIPTIONAL REGULATOR RUTR"/>
    <property type="match status" value="1"/>
</dbReference>
<protein>
    <submittedName>
        <fullName evidence="6">DUF1956 domain-containing protein</fullName>
    </submittedName>
</protein>
<proteinExistence type="predicted"/>
<dbReference type="OrthoDB" id="2356263at2"/>
<name>A0A4V1EHA4_9BURK</name>
<dbReference type="PROSITE" id="PS50977">
    <property type="entry name" value="HTH_TETR_2"/>
    <property type="match status" value="1"/>
</dbReference>
<sequence>MSETKRLRRPAEGGYARGDETRMRIITAAIDLFGEHGFAAASTRDIAARAGVNAPALQYYFENKEGVYRACAEYFADQVRTTFEPVIRSASEALEGGADVAQLIDAFIAIQERIADSMFKMPKSPSQRLFFVREQGGHEPPIASEILQERVRGPLNTVSVALLAKITGTSPDDPVTRIRVLSLFGQLMLFHLSPRSALHHLGWQEIDAEKGELLKGTVRVQTRALLEMWSAEREAREAMAPTPARKKIPKTRG</sequence>
<evidence type="ECO:0000313" key="6">
    <source>
        <dbReference type="EMBL" id="QCP49580.1"/>
    </source>
</evidence>
<dbReference type="InterPro" id="IPR009057">
    <property type="entry name" value="Homeodomain-like_sf"/>
</dbReference>